<dbReference type="Proteomes" id="UP001595907">
    <property type="component" value="Unassembled WGS sequence"/>
</dbReference>
<protein>
    <recommendedName>
        <fullName evidence="5">DUF4129 domain-containing protein</fullName>
    </recommendedName>
</protein>
<gene>
    <name evidence="3" type="ORF">ACFOWM_13660</name>
</gene>
<dbReference type="RefSeq" id="WP_379711102.1">
    <property type="nucleotide sequence ID" value="NZ_JBHSCZ010000005.1"/>
</dbReference>
<evidence type="ECO:0000256" key="2">
    <source>
        <dbReference type="SAM" id="SignalP"/>
    </source>
</evidence>
<dbReference type="EMBL" id="JBHSCZ010000005">
    <property type="protein sequence ID" value="MFC4263935.1"/>
    <property type="molecule type" value="Genomic_DNA"/>
</dbReference>
<comment type="caution">
    <text evidence="3">The sequence shown here is derived from an EMBL/GenBank/DDBJ whole genome shotgun (WGS) entry which is preliminary data.</text>
</comment>
<name>A0ABV8QWA7_9BACT</name>
<evidence type="ECO:0000313" key="3">
    <source>
        <dbReference type="EMBL" id="MFC4263935.1"/>
    </source>
</evidence>
<feature type="chain" id="PRO_5045966772" description="DUF4129 domain-containing protein" evidence="2">
    <location>
        <begin position="23"/>
        <end position="271"/>
    </location>
</feature>
<evidence type="ECO:0000256" key="1">
    <source>
        <dbReference type="SAM" id="Phobius"/>
    </source>
</evidence>
<keyword evidence="1" id="KW-0812">Transmembrane</keyword>
<accession>A0ABV8QWA7</accession>
<keyword evidence="4" id="KW-1185">Reference proteome</keyword>
<feature type="signal peptide" evidence="2">
    <location>
        <begin position="1"/>
        <end position="22"/>
    </location>
</feature>
<keyword evidence="1" id="KW-0472">Membrane</keyword>
<evidence type="ECO:0000313" key="4">
    <source>
        <dbReference type="Proteomes" id="UP001595907"/>
    </source>
</evidence>
<feature type="transmembrane region" description="Helical" evidence="1">
    <location>
        <begin position="131"/>
        <end position="149"/>
    </location>
</feature>
<keyword evidence="1" id="KW-1133">Transmembrane helix</keyword>
<reference evidence="4" key="1">
    <citation type="journal article" date="2019" name="Int. J. Syst. Evol. Microbiol.">
        <title>The Global Catalogue of Microorganisms (GCM) 10K type strain sequencing project: providing services to taxonomists for standard genome sequencing and annotation.</title>
        <authorList>
            <consortium name="The Broad Institute Genomics Platform"/>
            <consortium name="The Broad Institute Genome Sequencing Center for Infectious Disease"/>
            <person name="Wu L."/>
            <person name="Ma J."/>
        </authorList>
    </citation>
    <scope>NUCLEOTIDE SEQUENCE [LARGE SCALE GENOMIC DNA]</scope>
    <source>
        <strain evidence="4">CECT 8289</strain>
    </source>
</reference>
<keyword evidence="2" id="KW-0732">Signal</keyword>
<proteinExistence type="predicted"/>
<evidence type="ECO:0008006" key="5">
    <source>
        <dbReference type="Google" id="ProtNLM"/>
    </source>
</evidence>
<sequence>MKNSLTLFITFVGLLLLQNVQAQSSETITTIDSVYKIDEITNYNEPDSAYNDFAEEVIGDTSVSFNERMVDKDSLIALKNKPAYSWLKNIEKQLRSQQEEEASSVKQIPIKDTGGGGFFENVFNSLWLKGILWSAAILLVLYIIYQLFLNKGIFQRSSKKLVEVVEKEVVEDSMENDFDTLLNKAYQAGNLKMAMRYLFLKTIQTLHQKELIHYTADKTNAIYMSELPAQHRNQFAKLAMYYEYVWYGNTPISNDVFNQIQQQYQQFLNQL</sequence>
<organism evidence="3 4">
    <name type="scientific">Ferruginibacter yonginensis</name>
    <dbReference type="NCBI Taxonomy" id="1310416"/>
    <lineage>
        <taxon>Bacteria</taxon>
        <taxon>Pseudomonadati</taxon>
        <taxon>Bacteroidota</taxon>
        <taxon>Chitinophagia</taxon>
        <taxon>Chitinophagales</taxon>
        <taxon>Chitinophagaceae</taxon>
        <taxon>Ferruginibacter</taxon>
    </lineage>
</organism>